<dbReference type="Pfam" id="PF00155">
    <property type="entry name" value="Aminotran_1_2"/>
    <property type="match status" value="1"/>
</dbReference>
<dbReference type="InterPro" id="IPR001917">
    <property type="entry name" value="Aminotrans_II_pyridoxalP_BS"/>
</dbReference>
<dbReference type="PANTHER" id="PTHR43510">
    <property type="entry name" value="AMINOTRANSFERASE FUNCTION, HYPOTHETICAL (EUROFUNG)"/>
    <property type="match status" value="1"/>
</dbReference>
<evidence type="ECO:0000313" key="4">
    <source>
        <dbReference type="EMBL" id="MFD1535409.1"/>
    </source>
</evidence>
<dbReference type="NCBIfam" id="TIGR03947">
    <property type="entry name" value="viomycin_VioD"/>
    <property type="match status" value="1"/>
</dbReference>
<dbReference type="InterPro" id="IPR004839">
    <property type="entry name" value="Aminotransferase_I/II_large"/>
</dbReference>
<dbReference type="PANTHER" id="PTHR43510:SF1">
    <property type="entry name" value="AMINOTRANSFERASE FUNCTION, HYPOTHETICAL (EUROFUNG)"/>
    <property type="match status" value="1"/>
</dbReference>
<accession>A0ABW4FZ41</accession>
<organism evidence="4 5">
    <name type="scientific">Nonomuraea guangzhouensis</name>
    <dbReference type="NCBI Taxonomy" id="1291555"/>
    <lineage>
        <taxon>Bacteria</taxon>
        <taxon>Bacillati</taxon>
        <taxon>Actinomycetota</taxon>
        <taxon>Actinomycetes</taxon>
        <taxon>Streptosporangiales</taxon>
        <taxon>Streptosporangiaceae</taxon>
        <taxon>Nonomuraea</taxon>
    </lineage>
</organism>
<dbReference type="EMBL" id="JBHUCM010000001">
    <property type="protein sequence ID" value="MFD1535409.1"/>
    <property type="molecule type" value="Genomic_DNA"/>
</dbReference>
<dbReference type="GO" id="GO:0016829">
    <property type="term" value="F:lyase activity"/>
    <property type="evidence" value="ECO:0007669"/>
    <property type="project" value="UniProtKB-KW"/>
</dbReference>
<dbReference type="Proteomes" id="UP001597097">
    <property type="component" value="Unassembled WGS sequence"/>
</dbReference>
<dbReference type="EC" id="4.2.1.145" evidence="4"/>
<evidence type="ECO:0000256" key="1">
    <source>
        <dbReference type="ARBA" id="ARBA00022898"/>
    </source>
</evidence>
<gene>
    <name evidence="4" type="primary">vioD</name>
    <name evidence="4" type="ORF">ACFSJ0_00105</name>
</gene>
<sequence>MKLRSAPLEDWLRDYYFQAEIDISSSGVQPYSMSELRAIAGISREEIDDLVFDDGYSLGAPEVRSAVAALEPGADPGKVMTTNGSGEAISLVMMALLRPGDEVIVVAPGYHLLVEYAIALGCTTKVWRLAEERGWQASLDELAALVTPQTRAIIVNFPQNPTGSTIGRAEMDALIALAGRVGAYVLWDAAFARLVYDGDPLPDISTRYERGIGFGTFSKAFGLPGLRFGWCLAPPEVLEDCVRIRDYSTLHVSPLVELLALRVLRNADAFVEPRLKQAAINREMVKQWAERHGDLLSLSLPAAGVAAFPRLLELDDTWDFCQELFQRHGVLVIPGACFDCPGHIRLGFGGPTDQLAQGLDRLAGALASWRR</sequence>
<name>A0ABW4FZ41_9ACTN</name>
<protein>
    <submittedName>
        <fullName evidence="4">Capreomycidine synthase</fullName>
        <ecNumber evidence="4">4.2.1.145</ecNumber>
    </submittedName>
</protein>
<comment type="similarity">
    <text evidence="2">Belongs to the class-II pyridoxal-phosphate-dependent aminotransferase family.</text>
</comment>
<evidence type="ECO:0000313" key="5">
    <source>
        <dbReference type="Proteomes" id="UP001597097"/>
    </source>
</evidence>
<keyword evidence="1 2" id="KW-0663">Pyridoxal phosphate</keyword>
<dbReference type="RefSeq" id="WP_219536930.1">
    <property type="nucleotide sequence ID" value="NZ_JAHKRM010000033.1"/>
</dbReference>
<dbReference type="PROSITE" id="PS00599">
    <property type="entry name" value="AA_TRANSFER_CLASS_2"/>
    <property type="match status" value="1"/>
</dbReference>
<comment type="caution">
    <text evidence="4">The sequence shown here is derived from an EMBL/GenBank/DDBJ whole genome shotgun (WGS) entry which is preliminary data.</text>
</comment>
<keyword evidence="5" id="KW-1185">Reference proteome</keyword>
<comment type="cofactor">
    <cofactor evidence="2">
        <name>pyridoxal 5'-phosphate</name>
        <dbReference type="ChEBI" id="CHEBI:597326"/>
    </cofactor>
</comment>
<evidence type="ECO:0000259" key="3">
    <source>
        <dbReference type="Pfam" id="PF00155"/>
    </source>
</evidence>
<dbReference type="CDD" id="cd00609">
    <property type="entry name" value="AAT_like"/>
    <property type="match status" value="1"/>
</dbReference>
<dbReference type="InterPro" id="IPR023965">
    <property type="entry name" value="Capreomycidine_synthase"/>
</dbReference>
<proteinExistence type="inferred from homology"/>
<feature type="domain" description="Aminotransferase class I/classII large" evidence="3">
    <location>
        <begin position="59"/>
        <end position="362"/>
    </location>
</feature>
<evidence type="ECO:0000256" key="2">
    <source>
        <dbReference type="RuleBase" id="RU003693"/>
    </source>
</evidence>
<keyword evidence="4" id="KW-0456">Lyase</keyword>
<reference evidence="5" key="1">
    <citation type="journal article" date="2019" name="Int. J. Syst. Evol. Microbiol.">
        <title>The Global Catalogue of Microorganisms (GCM) 10K type strain sequencing project: providing services to taxonomists for standard genome sequencing and annotation.</title>
        <authorList>
            <consortium name="The Broad Institute Genomics Platform"/>
            <consortium name="The Broad Institute Genome Sequencing Center for Infectious Disease"/>
            <person name="Wu L."/>
            <person name="Ma J."/>
        </authorList>
    </citation>
    <scope>NUCLEOTIDE SEQUENCE [LARGE SCALE GENOMIC DNA]</scope>
    <source>
        <strain evidence="5">CGMCC 1.15399</strain>
    </source>
</reference>